<dbReference type="Proteomes" id="UP000007844">
    <property type="component" value="Chromosome"/>
</dbReference>
<keyword evidence="12" id="KW-0170">Cobalt</keyword>
<feature type="transmembrane region" description="Helical" evidence="13">
    <location>
        <begin position="125"/>
        <end position="145"/>
    </location>
</feature>
<protein>
    <recommendedName>
        <fullName evidence="13">Nickel/cobalt efflux system</fullName>
    </recommendedName>
</protein>
<feature type="transmembrane region" description="Helical" evidence="13">
    <location>
        <begin position="282"/>
        <end position="303"/>
    </location>
</feature>
<name>F3YUM7_DESAF</name>
<evidence type="ECO:0000256" key="5">
    <source>
        <dbReference type="ARBA" id="ARBA00022475"/>
    </source>
</evidence>
<evidence type="ECO:0000313" key="16">
    <source>
        <dbReference type="Proteomes" id="UP000007844"/>
    </source>
</evidence>
<dbReference type="GO" id="GO:0046583">
    <property type="term" value="F:monoatomic cation efflux transmembrane transporter activity"/>
    <property type="evidence" value="ECO:0007669"/>
    <property type="project" value="TreeGrafter"/>
</dbReference>
<keyword evidence="3" id="KW-0171">Cobalt transport</keyword>
<dbReference type="GO" id="GO:0005886">
    <property type="term" value="C:plasma membrane"/>
    <property type="evidence" value="ECO:0007669"/>
    <property type="project" value="UniProtKB-SubCell"/>
</dbReference>
<keyword evidence="5" id="KW-1003">Cell membrane</keyword>
<evidence type="ECO:0000256" key="13">
    <source>
        <dbReference type="RuleBase" id="RU362101"/>
    </source>
</evidence>
<evidence type="ECO:0000256" key="8">
    <source>
        <dbReference type="ARBA" id="ARBA00022989"/>
    </source>
</evidence>
<evidence type="ECO:0000256" key="6">
    <source>
        <dbReference type="ARBA" id="ARBA00022596"/>
    </source>
</evidence>
<dbReference type="EMBL" id="CP003221">
    <property type="protein sequence ID" value="EGJ48981.1"/>
    <property type="molecule type" value="Genomic_DNA"/>
</dbReference>
<feature type="transmembrane region" description="Helical" evidence="13">
    <location>
        <begin position="166"/>
        <end position="191"/>
    </location>
</feature>
<evidence type="ECO:0000256" key="11">
    <source>
        <dbReference type="ARBA" id="ARBA00023136"/>
    </source>
</evidence>
<comment type="function">
    <text evidence="1">Efflux system for nickel and cobalt.</text>
</comment>
<keyword evidence="16" id="KW-1185">Reference proteome</keyword>
<keyword evidence="6" id="KW-0533">Nickel</keyword>
<feature type="transmembrane region" description="Helical" evidence="13">
    <location>
        <begin position="252"/>
        <end position="276"/>
    </location>
</feature>
<dbReference type="PANTHER" id="PTHR40659">
    <property type="entry name" value="NICKEL/COBALT EFFLUX SYSTEM RCNA"/>
    <property type="match status" value="1"/>
</dbReference>
<feature type="transmembrane region" description="Helical" evidence="13">
    <location>
        <begin position="324"/>
        <end position="342"/>
    </location>
</feature>
<feature type="region of interest" description="Disordered" evidence="14">
    <location>
        <begin position="1"/>
        <end position="62"/>
    </location>
</feature>
<sequence>MAHAATSPFFGPARSQPAVETSAGAQDVVDERDAGTEPPAEEAPTASTLGKTPGSSPFFSAVPAPAAPEAAAPQVLESVGEVAEPWLPVRLWQRTLTWAASLQKELRGIMASFARDIRENPMGRAFWLFLLAGFAYGVVHALGPGHGKSFVCSYFLSRHGSILQGLALGTGSMLTHVGSAGLLVIVLNLVLERAGMADFDSQGALLQRISYGLLMALGALLTVKTILDLFMGRAHEHAHCRADTRGMTAVSLGAGLIPCPGSALILIFAITLGIFWAGLAALFFVALGMALTTSLFAVATILFRRAVERSMNRDGKLARMAFTTLSLCGSLAIMLLGAAFFFA</sequence>
<evidence type="ECO:0000256" key="9">
    <source>
        <dbReference type="ARBA" id="ARBA00023065"/>
    </source>
</evidence>
<comment type="subcellular location">
    <subcellularLocation>
        <location evidence="2 13">Cell membrane</location>
        <topology evidence="2 13">Multi-pass membrane protein</topology>
    </subcellularLocation>
</comment>
<dbReference type="InterPro" id="IPR011541">
    <property type="entry name" value="Ni/Co_transpt_high_affinity"/>
</dbReference>
<proteinExistence type="inferred from homology"/>
<dbReference type="eggNOG" id="COG2215">
    <property type="taxonomic scope" value="Bacteria"/>
</dbReference>
<keyword evidence="8 13" id="KW-1133">Transmembrane helix</keyword>
<keyword evidence="4 13" id="KW-0813">Transport</keyword>
<reference evidence="15 16" key="1">
    <citation type="journal article" date="2011" name="J. Bacteriol.">
        <title>Genome sequence of the mercury-methylating and pleomorphic Desulfovibrio africanus Strain Walvis Bay.</title>
        <authorList>
            <person name="Brown S.D."/>
            <person name="Wall J.D."/>
            <person name="Kucken A.M."/>
            <person name="Gilmour C.C."/>
            <person name="Podar M."/>
            <person name="Brandt C.C."/>
            <person name="Teshima H."/>
            <person name="Detter J.C."/>
            <person name="Han C.S."/>
            <person name="Land M.L."/>
            <person name="Lucas S."/>
            <person name="Han J."/>
            <person name="Pennacchio L."/>
            <person name="Nolan M."/>
            <person name="Pitluck S."/>
            <person name="Woyke T."/>
            <person name="Goodwin L."/>
            <person name="Palumbo A.V."/>
            <person name="Elias D.A."/>
        </authorList>
    </citation>
    <scope>NUCLEOTIDE SEQUENCE [LARGE SCALE GENOMIC DNA]</scope>
    <source>
        <strain evidence="15 16">Walvis Bay</strain>
    </source>
</reference>
<evidence type="ECO:0000256" key="7">
    <source>
        <dbReference type="ARBA" id="ARBA00022692"/>
    </source>
</evidence>
<feature type="compositionally biased region" description="Low complexity" evidence="14">
    <location>
        <begin position="53"/>
        <end position="62"/>
    </location>
</feature>
<dbReference type="GO" id="GO:0006824">
    <property type="term" value="P:cobalt ion transport"/>
    <property type="evidence" value="ECO:0007669"/>
    <property type="project" value="UniProtKB-KW"/>
</dbReference>
<dbReference type="InterPro" id="IPR051224">
    <property type="entry name" value="NiCoT_RcnA"/>
</dbReference>
<keyword evidence="7 13" id="KW-0812">Transmembrane</keyword>
<evidence type="ECO:0000313" key="15">
    <source>
        <dbReference type="EMBL" id="EGJ48981.1"/>
    </source>
</evidence>
<organism evidence="15 16">
    <name type="scientific">Desulfocurvibacter africanus subsp. africanus str. Walvis Bay</name>
    <dbReference type="NCBI Taxonomy" id="690850"/>
    <lineage>
        <taxon>Bacteria</taxon>
        <taxon>Pseudomonadati</taxon>
        <taxon>Thermodesulfobacteriota</taxon>
        <taxon>Desulfovibrionia</taxon>
        <taxon>Desulfovibrionales</taxon>
        <taxon>Desulfovibrionaceae</taxon>
        <taxon>Desulfocurvibacter</taxon>
    </lineage>
</organism>
<dbReference type="KEGG" id="daf:Desaf_0629"/>
<evidence type="ECO:0000256" key="14">
    <source>
        <dbReference type="SAM" id="MobiDB-lite"/>
    </source>
</evidence>
<keyword evidence="11 13" id="KW-0472">Membrane</keyword>
<dbReference type="GO" id="GO:0032025">
    <property type="term" value="P:response to cobalt ion"/>
    <property type="evidence" value="ECO:0007669"/>
    <property type="project" value="TreeGrafter"/>
</dbReference>
<evidence type="ECO:0000256" key="12">
    <source>
        <dbReference type="ARBA" id="ARBA00023285"/>
    </source>
</evidence>
<gene>
    <name evidence="15" type="ORF">Desaf_0629</name>
</gene>
<dbReference type="AlphaFoldDB" id="F3YUM7"/>
<evidence type="ECO:0000256" key="10">
    <source>
        <dbReference type="ARBA" id="ARBA00023112"/>
    </source>
</evidence>
<feature type="transmembrane region" description="Helical" evidence="13">
    <location>
        <begin position="211"/>
        <end position="231"/>
    </location>
</feature>
<dbReference type="GO" id="GO:0010045">
    <property type="term" value="P:response to nickel cation"/>
    <property type="evidence" value="ECO:0007669"/>
    <property type="project" value="TreeGrafter"/>
</dbReference>
<dbReference type="Pfam" id="PF03824">
    <property type="entry name" value="NicO"/>
    <property type="match status" value="1"/>
</dbReference>
<dbReference type="GO" id="GO:0015099">
    <property type="term" value="F:nickel cation transmembrane transporter activity"/>
    <property type="evidence" value="ECO:0007669"/>
    <property type="project" value="UniProtKB-UniRule"/>
</dbReference>
<keyword evidence="9" id="KW-0406">Ion transport</keyword>
<evidence type="ECO:0000256" key="1">
    <source>
        <dbReference type="ARBA" id="ARBA00002510"/>
    </source>
</evidence>
<dbReference type="HOGENOM" id="CLU_058605_0_2_7"/>
<keyword evidence="10" id="KW-0921">Nickel transport</keyword>
<dbReference type="STRING" id="690850.Desaf_0629"/>
<dbReference type="RefSeq" id="WP_014258820.1">
    <property type="nucleotide sequence ID" value="NC_016629.1"/>
</dbReference>
<evidence type="ECO:0000256" key="2">
    <source>
        <dbReference type="ARBA" id="ARBA00004651"/>
    </source>
</evidence>
<accession>F3YUM7</accession>
<evidence type="ECO:0000256" key="3">
    <source>
        <dbReference type="ARBA" id="ARBA00022426"/>
    </source>
</evidence>
<evidence type="ECO:0000256" key="4">
    <source>
        <dbReference type="ARBA" id="ARBA00022448"/>
    </source>
</evidence>
<dbReference type="PANTHER" id="PTHR40659:SF1">
    <property type="entry name" value="NICKEL_COBALT EFFLUX SYSTEM RCNA"/>
    <property type="match status" value="1"/>
</dbReference>
<comment type="similarity">
    <text evidence="13">Belongs to the NiCoT transporter (TC 2.A.52) family.</text>
</comment>